<dbReference type="AlphaFoldDB" id="A0A2T7DZ17"/>
<dbReference type="EMBL" id="CM009752">
    <property type="protein sequence ID" value="PUZ60817.1"/>
    <property type="molecule type" value="Genomic_DNA"/>
</dbReference>
<evidence type="ECO:0000313" key="2">
    <source>
        <dbReference type="Proteomes" id="UP000244336"/>
    </source>
</evidence>
<proteinExistence type="predicted"/>
<name>A0A2T7DZ17_9POAL</name>
<evidence type="ECO:0000313" key="1">
    <source>
        <dbReference type="EMBL" id="PUZ60817.1"/>
    </source>
</evidence>
<organism evidence="1 2">
    <name type="scientific">Panicum hallii var. hallii</name>
    <dbReference type="NCBI Taxonomy" id="1504633"/>
    <lineage>
        <taxon>Eukaryota</taxon>
        <taxon>Viridiplantae</taxon>
        <taxon>Streptophyta</taxon>
        <taxon>Embryophyta</taxon>
        <taxon>Tracheophyta</taxon>
        <taxon>Spermatophyta</taxon>
        <taxon>Magnoliopsida</taxon>
        <taxon>Liliopsida</taxon>
        <taxon>Poales</taxon>
        <taxon>Poaceae</taxon>
        <taxon>PACMAD clade</taxon>
        <taxon>Panicoideae</taxon>
        <taxon>Panicodae</taxon>
        <taxon>Paniceae</taxon>
        <taxon>Panicinae</taxon>
        <taxon>Panicum</taxon>
        <taxon>Panicum sect. Panicum</taxon>
    </lineage>
</organism>
<protein>
    <submittedName>
        <fullName evidence="1">Uncharacterized protein</fullName>
    </submittedName>
</protein>
<gene>
    <name evidence="1" type="ORF">GQ55_4G194200</name>
</gene>
<reference evidence="1 2" key="1">
    <citation type="submission" date="2018-04" db="EMBL/GenBank/DDBJ databases">
        <title>WGS assembly of Panicum hallii var. hallii HAL2.</title>
        <authorList>
            <person name="Lovell J."/>
            <person name="Jenkins J."/>
            <person name="Lowry D."/>
            <person name="Mamidi S."/>
            <person name="Sreedasyam A."/>
            <person name="Weng X."/>
            <person name="Barry K."/>
            <person name="Bonette J."/>
            <person name="Campitelli B."/>
            <person name="Daum C."/>
            <person name="Gordon S."/>
            <person name="Gould B."/>
            <person name="Lipzen A."/>
            <person name="MacQueen A."/>
            <person name="Palacio-Mejia J."/>
            <person name="Plott C."/>
            <person name="Shakirov E."/>
            <person name="Shu S."/>
            <person name="Yoshinaga Y."/>
            <person name="Zane M."/>
            <person name="Rokhsar D."/>
            <person name="Grimwood J."/>
            <person name="Schmutz J."/>
            <person name="Juenger T."/>
        </authorList>
    </citation>
    <scope>NUCLEOTIDE SEQUENCE [LARGE SCALE GENOMIC DNA]</scope>
    <source>
        <strain evidence="2">cv. HAL2</strain>
    </source>
</reference>
<dbReference type="Gramene" id="PUZ60817">
    <property type="protein sequence ID" value="PUZ60817"/>
    <property type="gene ID" value="GQ55_4G194200"/>
</dbReference>
<accession>A0A2T7DZ17</accession>
<sequence length="60" mass="6795">MVRKVEARMDQDLSAASRELYGELASSVDRSIRFARATIVDFSVDGIVLSYCCWEEFGED</sequence>
<dbReference type="Proteomes" id="UP000244336">
    <property type="component" value="Chromosome 4"/>
</dbReference>
<keyword evidence="2" id="KW-1185">Reference proteome</keyword>